<keyword evidence="3" id="KW-1185">Reference proteome</keyword>
<evidence type="ECO:0000256" key="1">
    <source>
        <dbReference type="SAM" id="MobiDB-lite"/>
    </source>
</evidence>
<organism evidence="2 3">
    <name type="scientific">Mycena chlorophos</name>
    <name type="common">Agaric fungus</name>
    <name type="synonym">Agaricus chlorophos</name>
    <dbReference type="NCBI Taxonomy" id="658473"/>
    <lineage>
        <taxon>Eukaryota</taxon>
        <taxon>Fungi</taxon>
        <taxon>Dikarya</taxon>
        <taxon>Basidiomycota</taxon>
        <taxon>Agaricomycotina</taxon>
        <taxon>Agaricomycetes</taxon>
        <taxon>Agaricomycetidae</taxon>
        <taxon>Agaricales</taxon>
        <taxon>Marasmiineae</taxon>
        <taxon>Mycenaceae</taxon>
        <taxon>Mycena</taxon>
    </lineage>
</organism>
<evidence type="ECO:0000313" key="3">
    <source>
        <dbReference type="Proteomes" id="UP000815677"/>
    </source>
</evidence>
<dbReference type="EMBL" id="DF839293">
    <property type="protein sequence ID" value="GAT43786.1"/>
    <property type="molecule type" value="Genomic_DNA"/>
</dbReference>
<proteinExistence type="predicted"/>
<dbReference type="Proteomes" id="UP000815677">
    <property type="component" value="Unassembled WGS sequence"/>
</dbReference>
<feature type="compositionally biased region" description="Basic and acidic residues" evidence="1">
    <location>
        <begin position="181"/>
        <end position="194"/>
    </location>
</feature>
<protein>
    <submittedName>
        <fullName evidence="2">Uncharacterized protein</fullName>
    </submittedName>
</protein>
<evidence type="ECO:0000313" key="2">
    <source>
        <dbReference type="EMBL" id="GAT43786.1"/>
    </source>
</evidence>
<feature type="region of interest" description="Disordered" evidence="1">
    <location>
        <begin position="1"/>
        <end position="31"/>
    </location>
</feature>
<feature type="region of interest" description="Disordered" evidence="1">
    <location>
        <begin position="158"/>
        <end position="194"/>
    </location>
</feature>
<name>A0ABQ0KXY5_MYCCL</name>
<feature type="compositionally biased region" description="Basic and acidic residues" evidence="1">
    <location>
        <begin position="160"/>
        <end position="172"/>
    </location>
</feature>
<accession>A0ABQ0KXY5</accession>
<sequence>MSLHDIVSGTVSGRAPAQGIPTRSSSQTPLRACNPVPTTWSVVPSVNRILFADFEQHRLLEPHVLRDDDARTFASLPRPSESPPAHWQSHERGGVWWKKCVRPDSNALGSIPGSGVRTTVIESGPQTRTPHAPLTLFLPRHIVHRSDAWLPSRGPQAAKVVEEEADEKKEEGGGGTVDAESADRGGQEEYAQADKRNCRRFQEMSTAAMDEFCGDASGGTPQGSRSSSSFAVWYGSAETKAALIGYPLD</sequence>
<gene>
    <name evidence="2" type="ORF">MCHLO_01454</name>
</gene>
<reference evidence="2" key="1">
    <citation type="submission" date="2014-09" db="EMBL/GenBank/DDBJ databases">
        <title>Genome sequence of the luminous mushroom Mycena chlorophos for searching fungal bioluminescence genes.</title>
        <authorList>
            <person name="Tanaka Y."/>
            <person name="Kasuga D."/>
            <person name="Oba Y."/>
            <person name="Hase S."/>
            <person name="Sato K."/>
            <person name="Oba Y."/>
            <person name="Sakakibara Y."/>
        </authorList>
    </citation>
    <scope>NUCLEOTIDE SEQUENCE</scope>
</reference>